<name>A0ABV4C8R5_9MYCO</name>
<comment type="caution">
    <text evidence="1">The sequence shown here is derived from an EMBL/GenBank/DDBJ whole genome shotgun (WGS) entry which is preliminary data.</text>
</comment>
<gene>
    <name evidence="1" type="ORF">AB8998_30250</name>
</gene>
<keyword evidence="2" id="KW-1185">Reference proteome</keyword>
<reference evidence="1 2" key="1">
    <citation type="submission" date="2024-08" db="EMBL/GenBank/DDBJ databases">
        <title>Mycobacterium servetensis sp. nov., a novel rapid-growing mycobacterial species recovered from a human patient in Zaragoza, Spain.</title>
        <authorList>
            <person name="Tristancho-Baro A.I."/>
            <person name="Buenestado-Serrano S."/>
            <person name="Garcia De Viedma D."/>
            <person name="Milagro-Beamonte A."/>
            <person name="Burillo N."/>
            <person name="Sanz S."/>
            <person name="Lopez-Calleja A.I."/>
            <person name="Penas-Utrilla D."/>
            <person name="Guardingo M."/>
            <person name="Garcia M.J."/>
            <person name="Vinuelas-Bayon J."/>
        </authorList>
    </citation>
    <scope>NUCLEOTIDE SEQUENCE [LARGE SCALE GENOMIC DNA]</scope>
    <source>
        <strain evidence="2">HUMS_12744610</strain>
    </source>
</reference>
<sequence>MTEIDQEDEVLAETIPAQLLTMTGADIRWLFASGYGEGSIAIYNRRATEMSIAYEAENGDVYIQAVKTRDEDGTPLPDVTAVSGDDETEYLAWIPTGRGLEFARETLPYRRVHRHPRAAEGES</sequence>
<evidence type="ECO:0000313" key="2">
    <source>
        <dbReference type="Proteomes" id="UP001564760"/>
    </source>
</evidence>
<dbReference type="RefSeq" id="WP_369741982.1">
    <property type="nucleotide sequence ID" value="NZ_JBGEDP010000002.1"/>
</dbReference>
<dbReference type="Proteomes" id="UP001564760">
    <property type="component" value="Unassembled WGS sequence"/>
</dbReference>
<accession>A0ABV4C8R5</accession>
<evidence type="ECO:0000313" key="1">
    <source>
        <dbReference type="EMBL" id="MEY8018934.1"/>
    </source>
</evidence>
<dbReference type="EMBL" id="JBGEDP010000002">
    <property type="protein sequence ID" value="MEY8018934.1"/>
    <property type="molecule type" value="Genomic_DNA"/>
</dbReference>
<protein>
    <submittedName>
        <fullName evidence="1">Uncharacterized protein</fullName>
    </submittedName>
</protein>
<organism evidence="1 2">
    <name type="scientific">Mycobacterium servetii</name>
    <dbReference type="NCBI Taxonomy" id="3237418"/>
    <lineage>
        <taxon>Bacteria</taxon>
        <taxon>Bacillati</taxon>
        <taxon>Actinomycetota</taxon>
        <taxon>Actinomycetes</taxon>
        <taxon>Mycobacteriales</taxon>
        <taxon>Mycobacteriaceae</taxon>
        <taxon>Mycobacterium</taxon>
    </lineage>
</organism>
<proteinExistence type="predicted"/>